<dbReference type="EMBL" id="VCHE01000037">
    <property type="protein sequence ID" value="KAB2575034.1"/>
    <property type="molecule type" value="Genomic_DNA"/>
</dbReference>
<dbReference type="GO" id="GO:0005634">
    <property type="term" value="C:nucleus"/>
    <property type="evidence" value="ECO:0007669"/>
    <property type="project" value="TreeGrafter"/>
</dbReference>
<dbReference type="SUPFAM" id="SSF53335">
    <property type="entry name" value="S-adenosyl-L-methionine-dependent methyltransferases"/>
    <property type="match status" value="1"/>
</dbReference>
<feature type="region of interest" description="Disordered" evidence="2">
    <location>
        <begin position="478"/>
        <end position="504"/>
    </location>
</feature>
<evidence type="ECO:0008006" key="5">
    <source>
        <dbReference type="Google" id="ProtNLM"/>
    </source>
</evidence>
<dbReference type="Proteomes" id="UP000325902">
    <property type="component" value="Unassembled WGS sequence"/>
</dbReference>
<comment type="similarity">
    <text evidence="1">Belongs to the MT-A70-like family.</text>
</comment>
<proteinExistence type="inferred from homology"/>
<dbReference type="GO" id="GO:0008168">
    <property type="term" value="F:methyltransferase activity"/>
    <property type="evidence" value="ECO:0007669"/>
    <property type="project" value="InterPro"/>
</dbReference>
<accession>A0A5N5DD88</accession>
<dbReference type="PANTHER" id="PTHR12829:SF4">
    <property type="entry name" value="N(6)-ADENINE-SPECIFIC METHYLTRANSFERASE METTL4"/>
    <property type="match status" value="1"/>
</dbReference>
<evidence type="ECO:0000313" key="3">
    <source>
        <dbReference type="EMBL" id="KAB2575034.1"/>
    </source>
</evidence>
<dbReference type="InterPro" id="IPR002052">
    <property type="entry name" value="DNA_methylase_N6_adenine_CS"/>
</dbReference>
<dbReference type="Pfam" id="PF05063">
    <property type="entry name" value="MT-A70"/>
    <property type="match status" value="1"/>
</dbReference>
<feature type="region of interest" description="Disordered" evidence="2">
    <location>
        <begin position="113"/>
        <end position="139"/>
    </location>
</feature>
<organism evidence="3 4">
    <name type="scientific">Lasiodiplodia theobromae</name>
    <dbReference type="NCBI Taxonomy" id="45133"/>
    <lineage>
        <taxon>Eukaryota</taxon>
        <taxon>Fungi</taxon>
        <taxon>Dikarya</taxon>
        <taxon>Ascomycota</taxon>
        <taxon>Pezizomycotina</taxon>
        <taxon>Dothideomycetes</taxon>
        <taxon>Dothideomycetes incertae sedis</taxon>
        <taxon>Botryosphaeriales</taxon>
        <taxon>Botryosphaeriaceae</taxon>
        <taxon>Lasiodiplodia</taxon>
    </lineage>
</organism>
<dbReference type="PANTHER" id="PTHR12829">
    <property type="entry name" value="N6-ADENOSINE-METHYLTRANSFERASE"/>
    <property type="match status" value="1"/>
</dbReference>
<name>A0A5N5DD88_9PEZI</name>
<protein>
    <recommendedName>
        <fullName evidence="5">Methyltransferase-like protein 4</fullName>
    </recommendedName>
</protein>
<dbReference type="InterPro" id="IPR029063">
    <property type="entry name" value="SAM-dependent_MTases_sf"/>
</dbReference>
<comment type="caution">
    <text evidence="3">The sequence shown here is derived from an EMBL/GenBank/DDBJ whole genome shotgun (WGS) entry which is preliminary data.</text>
</comment>
<dbReference type="InterPro" id="IPR007757">
    <property type="entry name" value="MT-A70-like"/>
</dbReference>
<evidence type="ECO:0000256" key="2">
    <source>
        <dbReference type="SAM" id="MobiDB-lite"/>
    </source>
</evidence>
<dbReference type="OrthoDB" id="61116at2759"/>
<evidence type="ECO:0000256" key="1">
    <source>
        <dbReference type="PROSITE-ProRule" id="PRU00489"/>
    </source>
</evidence>
<reference evidence="3 4" key="1">
    <citation type="journal article" date="2019" name="Sci. Rep.">
        <title>A multi-omics analysis of the grapevine pathogen Lasiodiplodia theobromae reveals that temperature affects the expression of virulence- and pathogenicity-related genes.</title>
        <authorList>
            <person name="Felix C."/>
            <person name="Meneses R."/>
            <person name="Goncalves M.F.M."/>
            <person name="Tilleman L."/>
            <person name="Duarte A.S."/>
            <person name="Jorrin-Novo J.V."/>
            <person name="Van de Peer Y."/>
            <person name="Deforce D."/>
            <person name="Van Nieuwerburgh F."/>
            <person name="Esteves A.C."/>
            <person name="Alves A."/>
        </authorList>
    </citation>
    <scope>NUCLEOTIDE SEQUENCE [LARGE SCALE GENOMIC DNA]</scope>
    <source>
        <strain evidence="3 4">LA-SOL3</strain>
    </source>
</reference>
<dbReference type="GO" id="GO:0032259">
    <property type="term" value="P:methylation"/>
    <property type="evidence" value="ECO:0007669"/>
    <property type="project" value="InterPro"/>
</dbReference>
<dbReference type="AlphaFoldDB" id="A0A5N5DD88"/>
<keyword evidence="4" id="KW-1185">Reference proteome</keyword>
<evidence type="ECO:0000313" key="4">
    <source>
        <dbReference type="Proteomes" id="UP000325902"/>
    </source>
</evidence>
<dbReference type="PROSITE" id="PS51143">
    <property type="entry name" value="MT_A70"/>
    <property type="match status" value="1"/>
</dbReference>
<gene>
    <name evidence="3" type="ORF">DBV05_g6302</name>
</gene>
<dbReference type="PROSITE" id="PS00092">
    <property type="entry name" value="N6_MTASE"/>
    <property type="match status" value="1"/>
</dbReference>
<sequence length="504" mass="58479">MYGITWKNKDLTVFLVDIPESIAAAQVLKLQRVTSYPISMKPQIKPYDNQPVAKTEKARKNMENQTDPRLKLVFDEIRPYVVDALSQIKTALDTKLWCEDRYYTTKSFYKQRMEQQEHDPNGEKGHTVRDAAHDSDTDATDRVTTLKIPWQLLGLLVQGYPHTRTAESQDLHDEKPSFPENFSRFFYNPNDNMLTLSYVPDNAAADQMRAMGRTMAYGEERPQYDKNQHFYIPPDASFILGDCTRGKDLDNAVQYMHAKYEHPKQFDFIVMDPPWPNSSAQDSSYYQVFQRIWHMDNMFNRMDLDMRIAPGGFIGVWVTNNQKVRDYVLGPDGLFARWGVAFVEEWIWIKTTVDGTPVIDLDSTWRKPWECFLIGQAPDKRNTYWPPVGNWHVNKRVIAAVPDTHSRKPCLKPIIEKIWRKSEGQYSALEVFGRVCISGWLVWGNEATKLNYSRYWVSEGENMEGVEKWSAEEHLKASRENKSEEEMAAVAGMAGQKRKFSSLH</sequence>
<dbReference type="GO" id="GO:0003676">
    <property type="term" value="F:nucleic acid binding"/>
    <property type="evidence" value="ECO:0007669"/>
    <property type="project" value="InterPro"/>
</dbReference>